<evidence type="ECO:0000313" key="10">
    <source>
        <dbReference type="EMBL" id="PCH39083.1"/>
    </source>
</evidence>
<dbReference type="InterPro" id="IPR008930">
    <property type="entry name" value="Terpenoid_cyclase/PrenylTrfase"/>
</dbReference>
<dbReference type="GO" id="GO:0004660">
    <property type="term" value="F:protein farnesyltransferase activity"/>
    <property type="evidence" value="ECO:0007669"/>
    <property type="project" value="TreeGrafter"/>
</dbReference>
<dbReference type="SUPFAM" id="SSF48239">
    <property type="entry name" value="Terpenoid cyclases/Protein prenyltransferases"/>
    <property type="match status" value="1"/>
</dbReference>
<evidence type="ECO:0000256" key="5">
    <source>
        <dbReference type="ARBA" id="ARBA00022723"/>
    </source>
</evidence>
<feature type="domain" description="Prenyltransferase alpha-alpha toroid" evidence="9">
    <location>
        <begin position="59"/>
        <end position="428"/>
    </location>
</feature>
<comment type="similarity">
    <text evidence="2">Belongs to the protein prenyltransferase subunit beta family.</text>
</comment>
<evidence type="ECO:0000256" key="2">
    <source>
        <dbReference type="ARBA" id="ARBA00010497"/>
    </source>
</evidence>
<proteinExistence type="inferred from homology"/>
<dbReference type="Gene3D" id="1.50.10.20">
    <property type="match status" value="1"/>
</dbReference>
<keyword evidence="11" id="KW-1185">Reference proteome</keyword>
<keyword evidence="7" id="KW-0862">Zinc</keyword>
<dbReference type="Proteomes" id="UP000218811">
    <property type="component" value="Unassembled WGS sequence"/>
</dbReference>
<dbReference type="STRING" id="742152.A0A2H3JGW0"/>
<evidence type="ECO:0000256" key="4">
    <source>
        <dbReference type="ARBA" id="ARBA00022679"/>
    </source>
</evidence>
<dbReference type="Pfam" id="PF00432">
    <property type="entry name" value="Prenyltrans"/>
    <property type="match status" value="1"/>
</dbReference>
<evidence type="ECO:0000256" key="6">
    <source>
        <dbReference type="ARBA" id="ARBA00022737"/>
    </source>
</evidence>
<keyword evidence="6" id="KW-0677">Repeat</keyword>
<dbReference type="AlphaFoldDB" id="A0A2H3JGW0"/>
<sequence length="578" mass="62849">MASSGVTRNLRSTPVDGYPTPTSALQSSTETILVKHLPIVTSADVPVGEGEASGQGPALNRQLHLQYLLRNLLQGFPARYASQDASQPWLIFWTLQAFSILGVGLDDRTKQRARESLLAMQHPNGGFGGGPGQAPHLLPTYASVCALAIVGHPGKGGAWEGIDRKKLYDFFMSLKQPDGSFLVAQYAEVDMRGLYCLLAVATLLNLMTPELLSGIPEFIASCQTFEGGFGNASFSEWAFQSDGSSVSYDPSAPRPVIGEAHGGYTFCAAASWVLLRPYLRLYYDPSSHAPKSLSASIIRRPPPTMKLLALLRWLSNMQGIETELGGFKGRTNKLVDGCYSWWVGGCFGLVEGLMGPASAAGTESEGKHELHADEDGWDDVDDALLNREALQEYILYAGQHPAGGLRDKPPKYVMCFDSRHRIPDMSGLLPSLATLSMVDHRVSPDEMRRDNLLRAWKSTVTEGEAIGAAPISEEQIRFETFQKEVFANALCWLEDEGSDKYVGGNVNRLNATQPLFNLTVTHSEQMMAHFYGQTISPRTARNPPKCNKSSPPDSLVAGAKSNITAARGLCCQSPDFIS</sequence>
<dbReference type="InterPro" id="IPR045089">
    <property type="entry name" value="PGGT1B-like"/>
</dbReference>
<keyword evidence="5" id="KW-0479">Metal-binding</keyword>
<reference evidence="10 11" key="1">
    <citation type="journal article" date="2012" name="Science">
        <title>The Paleozoic origin of enzymatic lignin decomposition reconstructed from 31 fungal genomes.</title>
        <authorList>
            <person name="Floudas D."/>
            <person name="Binder M."/>
            <person name="Riley R."/>
            <person name="Barry K."/>
            <person name="Blanchette R.A."/>
            <person name="Henrissat B."/>
            <person name="Martinez A.T."/>
            <person name="Otillar R."/>
            <person name="Spatafora J.W."/>
            <person name="Yadav J.S."/>
            <person name="Aerts A."/>
            <person name="Benoit I."/>
            <person name="Boyd A."/>
            <person name="Carlson A."/>
            <person name="Copeland A."/>
            <person name="Coutinho P.M."/>
            <person name="de Vries R.P."/>
            <person name="Ferreira P."/>
            <person name="Findley K."/>
            <person name="Foster B."/>
            <person name="Gaskell J."/>
            <person name="Glotzer D."/>
            <person name="Gorecki P."/>
            <person name="Heitman J."/>
            <person name="Hesse C."/>
            <person name="Hori C."/>
            <person name="Igarashi K."/>
            <person name="Jurgens J.A."/>
            <person name="Kallen N."/>
            <person name="Kersten P."/>
            <person name="Kohler A."/>
            <person name="Kuees U."/>
            <person name="Kumar T.K.A."/>
            <person name="Kuo A."/>
            <person name="LaButti K."/>
            <person name="Larrondo L.F."/>
            <person name="Lindquist E."/>
            <person name="Ling A."/>
            <person name="Lombard V."/>
            <person name="Lucas S."/>
            <person name="Lundell T."/>
            <person name="Martin R."/>
            <person name="McLaughlin D.J."/>
            <person name="Morgenstern I."/>
            <person name="Morin E."/>
            <person name="Murat C."/>
            <person name="Nagy L.G."/>
            <person name="Nolan M."/>
            <person name="Ohm R.A."/>
            <person name="Patyshakuliyeva A."/>
            <person name="Rokas A."/>
            <person name="Ruiz-Duenas F.J."/>
            <person name="Sabat G."/>
            <person name="Salamov A."/>
            <person name="Samejima M."/>
            <person name="Schmutz J."/>
            <person name="Slot J.C."/>
            <person name="St John F."/>
            <person name="Stenlid J."/>
            <person name="Sun H."/>
            <person name="Sun S."/>
            <person name="Syed K."/>
            <person name="Tsang A."/>
            <person name="Wiebenga A."/>
            <person name="Young D."/>
            <person name="Pisabarro A."/>
            <person name="Eastwood D.C."/>
            <person name="Martin F."/>
            <person name="Cullen D."/>
            <person name="Grigoriev I.V."/>
            <person name="Hibbett D.S."/>
        </authorList>
    </citation>
    <scope>NUCLEOTIDE SEQUENCE [LARGE SCALE GENOMIC DNA]</scope>
    <source>
        <strain evidence="10 11">MD-104</strain>
    </source>
</reference>
<evidence type="ECO:0000313" key="11">
    <source>
        <dbReference type="Proteomes" id="UP000218811"/>
    </source>
</evidence>
<organism evidence="10 11">
    <name type="scientific">Wolfiporia cocos (strain MD-104)</name>
    <name type="common">Brown rot fungus</name>
    <dbReference type="NCBI Taxonomy" id="742152"/>
    <lineage>
        <taxon>Eukaryota</taxon>
        <taxon>Fungi</taxon>
        <taxon>Dikarya</taxon>
        <taxon>Basidiomycota</taxon>
        <taxon>Agaricomycotina</taxon>
        <taxon>Agaricomycetes</taxon>
        <taxon>Polyporales</taxon>
        <taxon>Phaeolaceae</taxon>
        <taxon>Wolfiporia</taxon>
    </lineage>
</organism>
<name>A0A2H3JGW0_WOLCO</name>
<dbReference type="InterPro" id="IPR001330">
    <property type="entry name" value="Prenyltrans"/>
</dbReference>
<gene>
    <name evidence="10" type="ORF">WOLCODRAFT_141096</name>
</gene>
<protein>
    <submittedName>
        <fullName evidence="10">Terpenoid cyclases/Protein prenyltransferase</fullName>
    </submittedName>
</protein>
<evidence type="ECO:0000256" key="1">
    <source>
        <dbReference type="ARBA" id="ARBA00001947"/>
    </source>
</evidence>
<feature type="region of interest" description="Disordered" evidence="8">
    <location>
        <begin position="1"/>
        <end position="24"/>
    </location>
</feature>
<comment type="cofactor">
    <cofactor evidence="1">
        <name>Zn(2+)</name>
        <dbReference type="ChEBI" id="CHEBI:29105"/>
    </cofactor>
</comment>
<dbReference type="PANTHER" id="PTHR11774:SF6">
    <property type="entry name" value="PROTEIN FARNESYLTRANSFERASE SUBUNIT BETA"/>
    <property type="match status" value="1"/>
</dbReference>
<dbReference type="OMA" id="PMAEAHG"/>
<dbReference type="PANTHER" id="PTHR11774">
    <property type="entry name" value="GERANYLGERANYL TRANSFERASE TYPE BETA SUBUNIT"/>
    <property type="match status" value="1"/>
</dbReference>
<dbReference type="GO" id="GO:0046872">
    <property type="term" value="F:metal ion binding"/>
    <property type="evidence" value="ECO:0007669"/>
    <property type="project" value="UniProtKB-KW"/>
</dbReference>
<evidence type="ECO:0000256" key="3">
    <source>
        <dbReference type="ARBA" id="ARBA00022602"/>
    </source>
</evidence>
<dbReference type="OrthoDB" id="10261146at2759"/>
<keyword evidence="3" id="KW-0637">Prenyltransferase</keyword>
<dbReference type="EMBL" id="KB467954">
    <property type="protein sequence ID" value="PCH39083.1"/>
    <property type="molecule type" value="Genomic_DNA"/>
</dbReference>
<accession>A0A2H3JGW0</accession>
<evidence type="ECO:0000256" key="7">
    <source>
        <dbReference type="ARBA" id="ARBA00022833"/>
    </source>
</evidence>
<feature type="compositionally biased region" description="Polar residues" evidence="8">
    <location>
        <begin position="1"/>
        <end position="12"/>
    </location>
</feature>
<evidence type="ECO:0000259" key="9">
    <source>
        <dbReference type="Pfam" id="PF00432"/>
    </source>
</evidence>
<dbReference type="GO" id="GO:0005965">
    <property type="term" value="C:protein farnesyltransferase complex"/>
    <property type="evidence" value="ECO:0007669"/>
    <property type="project" value="TreeGrafter"/>
</dbReference>
<keyword evidence="4 10" id="KW-0808">Transferase</keyword>
<evidence type="ECO:0000256" key="8">
    <source>
        <dbReference type="SAM" id="MobiDB-lite"/>
    </source>
</evidence>